<keyword evidence="3" id="KW-1185">Reference proteome</keyword>
<reference evidence="2" key="1">
    <citation type="submission" date="2022-10" db="EMBL/GenBank/DDBJ databases">
        <title>The WGS of Solirubrobacter ginsenosidimutans DSM 21036.</title>
        <authorList>
            <person name="Jiang Z."/>
        </authorList>
    </citation>
    <scope>NUCLEOTIDE SEQUENCE</scope>
    <source>
        <strain evidence="2">DSM 21036</strain>
    </source>
</reference>
<dbReference type="GO" id="GO:0003677">
    <property type="term" value="F:DNA binding"/>
    <property type="evidence" value="ECO:0007669"/>
    <property type="project" value="InterPro"/>
</dbReference>
<protein>
    <submittedName>
        <fullName evidence="2">Helix-turn-helix transcriptional regulator</fullName>
    </submittedName>
</protein>
<dbReference type="RefSeq" id="WP_270038248.1">
    <property type="nucleotide sequence ID" value="NZ_JAPDOD010000002.1"/>
</dbReference>
<sequence length="250" mass="27871">MQPSPVGALLQHWRAQRRMSQLALATEAGVTARHVSFVESGRANPSREMVLTLTRALDVPLRERNQVLLAAGYAPQYRETGLDDAAMTHISKALDRMLEHHEPDPAVVMDRHWNVLRTNRAAEALFAWLLDGEHPGDPPNVVRLMFGPLRPHVANWEQTGEALVQRIHREAIGGVPDLVTRALLEEVLALPGVPPAWRTPDFATTPLPVLPVVFAKDGRERRYFSMVTTLGTPQDITLQEIRVESFFPAG</sequence>
<dbReference type="PANTHER" id="PTHR35010">
    <property type="entry name" value="BLL4672 PROTEIN-RELATED"/>
    <property type="match status" value="1"/>
</dbReference>
<dbReference type="PANTHER" id="PTHR35010:SF4">
    <property type="entry name" value="BLL5781 PROTEIN"/>
    <property type="match status" value="1"/>
</dbReference>
<comment type="caution">
    <text evidence="2">The sequence shown here is derived from an EMBL/GenBank/DDBJ whole genome shotgun (WGS) entry which is preliminary data.</text>
</comment>
<organism evidence="2 3">
    <name type="scientific">Solirubrobacter ginsenosidimutans</name>
    <dbReference type="NCBI Taxonomy" id="490573"/>
    <lineage>
        <taxon>Bacteria</taxon>
        <taxon>Bacillati</taxon>
        <taxon>Actinomycetota</taxon>
        <taxon>Thermoleophilia</taxon>
        <taxon>Solirubrobacterales</taxon>
        <taxon>Solirubrobacteraceae</taxon>
        <taxon>Solirubrobacter</taxon>
    </lineage>
</organism>
<dbReference type="InterPro" id="IPR041413">
    <property type="entry name" value="MLTR_LBD"/>
</dbReference>
<name>A0A9X3MPM0_9ACTN</name>
<dbReference type="EMBL" id="JAPDOD010000002">
    <property type="protein sequence ID" value="MDA0159517.1"/>
    <property type="molecule type" value="Genomic_DNA"/>
</dbReference>
<dbReference type="Gene3D" id="1.10.260.40">
    <property type="entry name" value="lambda repressor-like DNA-binding domains"/>
    <property type="match status" value="1"/>
</dbReference>
<feature type="domain" description="HTH cro/C1-type" evidence="1">
    <location>
        <begin position="10"/>
        <end position="64"/>
    </location>
</feature>
<evidence type="ECO:0000313" key="2">
    <source>
        <dbReference type="EMBL" id="MDA0159517.1"/>
    </source>
</evidence>
<proteinExistence type="predicted"/>
<dbReference type="Pfam" id="PF01381">
    <property type="entry name" value="HTH_3"/>
    <property type="match status" value="1"/>
</dbReference>
<dbReference type="Gene3D" id="3.30.450.180">
    <property type="match status" value="1"/>
</dbReference>
<dbReference type="AlphaFoldDB" id="A0A9X3MPM0"/>
<dbReference type="Proteomes" id="UP001149140">
    <property type="component" value="Unassembled WGS sequence"/>
</dbReference>
<accession>A0A9X3MPM0</accession>
<dbReference type="SMART" id="SM00530">
    <property type="entry name" value="HTH_XRE"/>
    <property type="match status" value="1"/>
</dbReference>
<dbReference type="InterPro" id="IPR010982">
    <property type="entry name" value="Lambda_DNA-bd_dom_sf"/>
</dbReference>
<dbReference type="CDD" id="cd00093">
    <property type="entry name" value="HTH_XRE"/>
    <property type="match status" value="1"/>
</dbReference>
<gene>
    <name evidence="2" type="ORF">OM076_04515</name>
</gene>
<evidence type="ECO:0000313" key="3">
    <source>
        <dbReference type="Proteomes" id="UP001149140"/>
    </source>
</evidence>
<evidence type="ECO:0000259" key="1">
    <source>
        <dbReference type="PROSITE" id="PS50943"/>
    </source>
</evidence>
<dbReference type="PROSITE" id="PS50943">
    <property type="entry name" value="HTH_CROC1"/>
    <property type="match status" value="1"/>
</dbReference>
<dbReference type="InterPro" id="IPR001387">
    <property type="entry name" value="Cro/C1-type_HTH"/>
</dbReference>
<dbReference type="Pfam" id="PF17765">
    <property type="entry name" value="MLTR_LBD"/>
    <property type="match status" value="1"/>
</dbReference>
<dbReference type="SUPFAM" id="SSF47413">
    <property type="entry name" value="lambda repressor-like DNA-binding domains"/>
    <property type="match status" value="1"/>
</dbReference>